<evidence type="ECO:0000256" key="6">
    <source>
        <dbReference type="ARBA" id="ARBA00022827"/>
    </source>
</evidence>
<dbReference type="InParanoid" id="A0A1D2VSH9"/>
<evidence type="ECO:0000256" key="1">
    <source>
        <dbReference type="ARBA" id="ARBA00002600"/>
    </source>
</evidence>
<accession>A0A1D2VSH9</accession>
<keyword evidence="14" id="KW-1185">Reference proteome</keyword>
<dbReference type="SUPFAM" id="SSF54373">
    <property type="entry name" value="FAD-linked reductases, C-terminal domain"/>
    <property type="match status" value="1"/>
</dbReference>
<name>A0A1D2VSH9_9ASCO</name>
<dbReference type="InterPro" id="IPR004572">
    <property type="entry name" value="Protoporphyrinogen_oxidase"/>
</dbReference>
<protein>
    <recommendedName>
        <fullName evidence="4 11">Protoporphyrinogen oxidase</fullName>
        <ecNumber evidence="4 11">1.3.3.4</ecNumber>
    </recommendedName>
</protein>
<evidence type="ECO:0000256" key="4">
    <source>
        <dbReference type="ARBA" id="ARBA00012867"/>
    </source>
</evidence>
<dbReference type="PANTHER" id="PTHR42923">
    <property type="entry name" value="PROTOPORPHYRINOGEN OXIDASE"/>
    <property type="match status" value="1"/>
</dbReference>
<dbReference type="OrthoDB" id="438553at2759"/>
<organism evidence="13 14">
    <name type="scientific">Ascoidea rubescens DSM 1968</name>
    <dbReference type="NCBI Taxonomy" id="1344418"/>
    <lineage>
        <taxon>Eukaryota</taxon>
        <taxon>Fungi</taxon>
        <taxon>Dikarya</taxon>
        <taxon>Ascomycota</taxon>
        <taxon>Saccharomycotina</taxon>
        <taxon>Saccharomycetes</taxon>
        <taxon>Ascoideaceae</taxon>
        <taxon>Ascoidea</taxon>
    </lineage>
</organism>
<dbReference type="GeneID" id="30966216"/>
<evidence type="ECO:0000256" key="2">
    <source>
        <dbReference type="ARBA" id="ARBA00005073"/>
    </source>
</evidence>
<comment type="similarity">
    <text evidence="3 11">Belongs to the protoporphyrinogen/coproporphyrinogen oxidase family. Protoporphyrinogen oxidase subfamily.</text>
</comment>
<dbReference type="InterPro" id="IPR050464">
    <property type="entry name" value="Zeta_carotene_desat/Oxidored"/>
</dbReference>
<dbReference type="InterPro" id="IPR036188">
    <property type="entry name" value="FAD/NAD-bd_sf"/>
</dbReference>
<dbReference type="AlphaFoldDB" id="A0A1D2VSH9"/>
<dbReference type="InterPro" id="IPR002937">
    <property type="entry name" value="Amino_oxidase"/>
</dbReference>
<comment type="subcellular location">
    <subcellularLocation>
        <location evidence="11">Mitochondrion inner membrane</location>
    </subcellularLocation>
</comment>
<sequence>MKASLLLFKALAKNENIAVVGGGISGLSYAYFLTKLRPDLTVTVFEESNKTGGYIYSPIGYKKELPLKHNLNGAVEENFEKILFEKGPRTLRGKSDGTLIILDLLHRFKLTDQVYAIPKDSIANKKYLLSNGNKLIEVPNSFLRNPIVLLKFLMSPVFQFRKAMVNLICEVFRRKKGWSDSKMDESVESFLNRRLGKELSNIASAVYHGIFAGDIGKLSIKSLMPGMYQIEKHGNSLVGITLLNTKRNLLSIFISEQEKRVAKQKRNDNLLSKDIKKYEKFFFNKDLNLSKLSVLLKSIPMISFKNGLQSLTTALGENFSLSNSGKNRILTENGITQIDISEERNKIIVNNQYEFDYLKSTLNSPKLVKILENSTENLEKNGKIRNLIELMKRINYVTVCVGNIYVPRQDLLKSNHGFGYLIPKNYEKQTNNKEKLLGVIFDSDIEKSRKLLFNEQISRKLTNEELPNKDKIDKSANNKLFYTDVKFPELELDFNKEQLDYTKITAIMGGHYWSPSSNNQDVDKYDNEENVPSKSIALKMIKLAVSKQLNIELDDIKEKLIELEIVKNAIPQYEVGFIELREEIHQKVCEIYKDKVKLGGMSFSNGIGVPDCVLNGFTEALADSGIEEKEEPDK</sequence>
<gene>
    <name evidence="13" type="ORF">ASCRUDRAFT_74161</name>
</gene>
<dbReference type="GO" id="GO:0006782">
    <property type="term" value="P:protoporphyrinogen IX biosynthetic process"/>
    <property type="evidence" value="ECO:0007669"/>
    <property type="project" value="UniProtKB-UniRule"/>
</dbReference>
<dbReference type="PANTHER" id="PTHR42923:SF3">
    <property type="entry name" value="PROTOPORPHYRINOGEN OXIDASE"/>
    <property type="match status" value="1"/>
</dbReference>
<evidence type="ECO:0000256" key="3">
    <source>
        <dbReference type="ARBA" id="ARBA00010551"/>
    </source>
</evidence>
<keyword evidence="8 11" id="KW-0350">Heme biosynthesis</keyword>
<evidence type="ECO:0000259" key="12">
    <source>
        <dbReference type="Pfam" id="PF01593"/>
    </source>
</evidence>
<proteinExistence type="inferred from homology"/>
<evidence type="ECO:0000313" key="13">
    <source>
        <dbReference type="EMBL" id="ODV64561.1"/>
    </source>
</evidence>
<dbReference type="Gene3D" id="3.50.50.60">
    <property type="entry name" value="FAD/NAD(P)-binding domain"/>
    <property type="match status" value="1"/>
</dbReference>
<comment type="pathway">
    <text evidence="2 11">Porphyrin-containing compound metabolism; protoporphyrin-IX biosynthesis; protoporphyrin-IX from protoporphyrinogen-IX: step 1/1.</text>
</comment>
<dbReference type="EMBL" id="KV454475">
    <property type="protein sequence ID" value="ODV64561.1"/>
    <property type="molecule type" value="Genomic_DNA"/>
</dbReference>
<evidence type="ECO:0000256" key="7">
    <source>
        <dbReference type="ARBA" id="ARBA00023002"/>
    </source>
</evidence>
<comment type="catalytic activity">
    <reaction evidence="10 11">
        <text>protoporphyrinogen IX + 3 O2 = protoporphyrin IX + 3 H2O2</text>
        <dbReference type="Rhea" id="RHEA:25576"/>
        <dbReference type="ChEBI" id="CHEBI:15379"/>
        <dbReference type="ChEBI" id="CHEBI:16240"/>
        <dbReference type="ChEBI" id="CHEBI:57306"/>
        <dbReference type="ChEBI" id="CHEBI:57307"/>
        <dbReference type="EC" id="1.3.3.4"/>
    </reaction>
</comment>
<dbReference type="Pfam" id="PF01593">
    <property type="entry name" value="Amino_oxidase"/>
    <property type="match status" value="1"/>
</dbReference>
<dbReference type="NCBIfam" id="TIGR00562">
    <property type="entry name" value="proto_IX_ox"/>
    <property type="match status" value="1"/>
</dbReference>
<dbReference type="SUPFAM" id="SSF51905">
    <property type="entry name" value="FAD/NAD(P)-binding domain"/>
    <property type="match status" value="1"/>
</dbReference>
<dbReference type="RefSeq" id="XP_020050868.1">
    <property type="nucleotide sequence ID" value="XM_020192580.1"/>
</dbReference>
<evidence type="ECO:0000256" key="9">
    <source>
        <dbReference type="ARBA" id="ARBA00023244"/>
    </source>
</evidence>
<dbReference type="EC" id="1.3.3.4" evidence="4 11"/>
<dbReference type="UniPathway" id="UPA00251">
    <property type="reaction ID" value="UER00324"/>
</dbReference>
<comment type="cofactor">
    <cofactor evidence="11">
        <name>FAD</name>
        <dbReference type="ChEBI" id="CHEBI:57692"/>
    </cofactor>
    <text evidence="11">Binds 1 FAD per subunit.</text>
</comment>
<evidence type="ECO:0000256" key="10">
    <source>
        <dbReference type="ARBA" id="ARBA00047554"/>
    </source>
</evidence>
<dbReference type="Proteomes" id="UP000095038">
    <property type="component" value="Unassembled WGS sequence"/>
</dbReference>
<keyword evidence="5 11" id="KW-0285">Flavoprotein</keyword>
<dbReference type="STRING" id="1344418.A0A1D2VSH9"/>
<dbReference type="GO" id="GO:0004729">
    <property type="term" value="F:oxygen-dependent protoporphyrinogen oxidase activity"/>
    <property type="evidence" value="ECO:0007669"/>
    <property type="project" value="UniProtKB-UniRule"/>
</dbReference>
<dbReference type="FunCoup" id="A0A1D2VSH9">
    <property type="interactions" value="509"/>
</dbReference>
<evidence type="ECO:0000256" key="8">
    <source>
        <dbReference type="ARBA" id="ARBA00023133"/>
    </source>
</evidence>
<comment type="function">
    <text evidence="1 11">Catalyzes the 6-electron oxidation of protoporphyrinogen-IX to form protoporphyrin-IX.</text>
</comment>
<evidence type="ECO:0000256" key="5">
    <source>
        <dbReference type="ARBA" id="ARBA00022630"/>
    </source>
</evidence>
<dbReference type="GO" id="GO:0005743">
    <property type="term" value="C:mitochondrial inner membrane"/>
    <property type="evidence" value="ECO:0007669"/>
    <property type="project" value="UniProtKB-SubCell"/>
</dbReference>
<evidence type="ECO:0000256" key="11">
    <source>
        <dbReference type="RuleBase" id="RU367069"/>
    </source>
</evidence>
<keyword evidence="7 11" id="KW-0560">Oxidoreductase</keyword>
<feature type="domain" description="Amine oxidase" evidence="12">
    <location>
        <begin position="24"/>
        <end position="418"/>
    </location>
</feature>
<evidence type="ECO:0000313" key="14">
    <source>
        <dbReference type="Proteomes" id="UP000095038"/>
    </source>
</evidence>
<reference evidence="14" key="1">
    <citation type="submission" date="2016-05" db="EMBL/GenBank/DDBJ databases">
        <title>Comparative genomics of biotechnologically important yeasts.</title>
        <authorList>
            <consortium name="DOE Joint Genome Institute"/>
            <person name="Riley R."/>
            <person name="Haridas S."/>
            <person name="Wolfe K.H."/>
            <person name="Lopes M.R."/>
            <person name="Hittinger C.T."/>
            <person name="Goker M."/>
            <person name="Salamov A."/>
            <person name="Wisecaver J."/>
            <person name="Long T.M."/>
            <person name="Aerts A.L."/>
            <person name="Barry K."/>
            <person name="Choi C."/>
            <person name="Clum A."/>
            <person name="Coughlan A.Y."/>
            <person name="Deshpande S."/>
            <person name="Douglass A.P."/>
            <person name="Hanson S.J."/>
            <person name="Klenk H.-P."/>
            <person name="Labutti K."/>
            <person name="Lapidus A."/>
            <person name="Lindquist E."/>
            <person name="Lipzen A."/>
            <person name="Meier-Kolthoff J.P."/>
            <person name="Ohm R.A."/>
            <person name="Otillar R.P."/>
            <person name="Pangilinan J."/>
            <person name="Peng Y."/>
            <person name="Rokas A."/>
            <person name="Rosa C.A."/>
            <person name="Scheuner C."/>
            <person name="Sibirny A.A."/>
            <person name="Slot J.C."/>
            <person name="Stielow J.B."/>
            <person name="Sun H."/>
            <person name="Kurtzman C.P."/>
            <person name="Blackwell M."/>
            <person name="Grigoriev I.V."/>
            <person name="Jeffries T.W."/>
        </authorList>
    </citation>
    <scope>NUCLEOTIDE SEQUENCE [LARGE SCALE GENOMIC DNA]</scope>
    <source>
        <strain evidence="14">DSM 1968</strain>
    </source>
</reference>
<keyword evidence="9 11" id="KW-0627">Porphyrin biosynthesis</keyword>
<keyword evidence="6 11" id="KW-0274">FAD</keyword>